<dbReference type="InterPro" id="IPR022786">
    <property type="entry name" value="Geminin/Multicilin"/>
</dbReference>
<dbReference type="AlphaFoldDB" id="C4WVU9"/>
<dbReference type="SUPFAM" id="SSF111469">
    <property type="entry name" value="Geminin coiled-coil domain"/>
    <property type="match status" value="1"/>
</dbReference>
<dbReference type="EnsemblMetazoa" id="NM_001293357.1">
    <property type="protein sequence ID" value="NP_001280286.1"/>
    <property type="gene ID" value="LOC100162341"/>
</dbReference>
<dbReference type="Proteomes" id="UP000007819">
    <property type="component" value="Chromosome A1"/>
</dbReference>
<name>C4WVU9_ACYPI</name>
<gene>
    <name evidence="1" type="primary">ACYPI003498</name>
    <name evidence="2" type="synonym">100162341</name>
</gene>
<protein>
    <submittedName>
        <fullName evidence="1">ACYPI003498 protein</fullName>
    </submittedName>
</protein>
<organism evidence="1">
    <name type="scientific">Acyrthosiphon pisum</name>
    <name type="common">Pea aphid</name>
    <dbReference type="NCBI Taxonomy" id="7029"/>
    <lineage>
        <taxon>Eukaryota</taxon>
        <taxon>Metazoa</taxon>
        <taxon>Ecdysozoa</taxon>
        <taxon>Arthropoda</taxon>
        <taxon>Hexapoda</taxon>
        <taxon>Insecta</taxon>
        <taxon>Pterygota</taxon>
        <taxon>Neoptera</taxon>
        <taxon>Paraneoptera</taxon>
        <taxon>Hemiptera</taxon>
        <taxon>Sternorrhyncha</taxon>
        <taxon>Aphidomorpha</taxon>
        <taxon>Aphidoidea</taxon>
        <taxon>Aphididae</taxon>
        <taxon>Macrosiphini</taxon>
        <taxon>Acyrthosiphon</taxon>
    </lineage>
</organism>
<keyword evidence="3" id="KW-1185">Reference proteome</keyword>
<evidence type="ECO:0000313" key="1">
    <source>
        <dbReference type="EMBL" id="BAH72019.1"/>
    </source>
</evidence>
<dbReference type="GO" id="GO:0006275">
    <property type="term" value="P:regulation of DNA replication"/>
    <property type="evidence" value="ECO:0007669"/>
    <property type="project" value="InterPro"/>
</dbReference>
<dbReference type="EMBL" id="AK341687">
    <property type="protein sequence ID" value="BAH72019.1"/>
    <property type="molecule type" value="mRNA"/>
</dbReference>
<dbReference type="OrthoDB" id="10043826at2759"/>
<evidence type="ECO:0000313" key="3">
    <source>
        <dbReference type="Proteomes" id="UP000007819"/>
    </source>
</evidence>
<reference evidence="3" key="2">
    <citation type="submission" date="2010-06" db="EMBL/GenBank/DDBJ databases">
        <authorList>
            <person name="Jiang H."/>
            <person name="Abraham K."/>
            <person name="Ali S."/>
            <person name="Alsbrooks S.L."/>
            <person name="Anim B.N."/>
            <person name="Anosike U.S."/>
            <person name="Attaway T."/>
            <person name="Bandaranaike D.P."/>
            <person name="Battles P.K."/>
            <person name="Bell S.N."/>
            <person name="Bell A.V."/>
            <person name="Beltran B."/>
            <person name="Bickham C."/>
            <person name="Bustamante Y."/>
            <person name="Caleb T."/>
            <person name="Canada A."/>
            <person name="Cardenas V."/>
            <person name="Carter K."/>
            <person name="Chacko J."/>
            <person name="Chandrabose M.N."/>
            <person name="Chavez D."/>
            <person name="Chavez A."/>
            <person name="Chen L."/>
            <person name="Chu H.-S."/>
            <person name="Claassen K.J."/>
            <person name="Cockrell R."/>
            <person name="Collins M."/>
            <person name="Cooper J.A."/>
            <person name="Cree A."/>
            <person name="Curry S.M."/>
            <person name="Da Y."/>
            <person name="Dao M.D."/>
            <person name="Das B."/>
            <person name="Davila M.-L."/>
            <person name="Davy-Carroll L."/>
            <person name="Denson S."/>
            <person name="Dinh H."/>
            <person name="Ebong V.E."/>
            <person name="Edwards J.R."/>
            <person name="Egan A."/>
            <person name="El-Daye J."/>
            <person name="Escobedo L."/>
            <person name="Fernandez S."/>
            <person name="Fernando P.R."/>
            <person name="Flagg N."/>
            <person name="Forbes L.D."/>
            <person name="Fowler R.G."/>
            <person name="Fu Q."/>
            <person name="Gabisi R.A."/>
            <person name="Ganer J."/>
            <person name="Garbino Pronczuk A."/>
            <person name="Garcia R.M."/>
            <person name="Garner T."/>
            <person name="Garrett T.E."/>
            <person name="Gonzalez D.A."/>
            <person name="Hamid H."/>
            <person name="Hawkins E.S."/>
            <person name="Hirani K."/>
            <person name="Hogues M.E."/>
            <person name="Hollins B."/>
            <person name="Hsiao C.-H."/>
            <person name="Jabil R."/>
            <person name="James M.L."/>
            <person name="Jhangiani S.N."/>
            <person name="Johnson B."/>
            <person name="Johnson Q."/>
            <person name="Joshi V."/>
            <person name="Kalu J.B."/>
            <person name="Kam C."/>
            <person name="Kashfia A."/>
            <person name="Keebler J."/>
            <person name="Kisamo H."/>
            <person name="Kovar C.L."/>
            <person name="Lago L.A."/>
            <person name="Lai C.-Y."/>
            <person name="Laidlaw J."/>
            <person name="Lara F."/>
            <person name="Le T.-K."/>
            <person name="Lee S.L."/>
            <person name="Legall F.H."/>
            <person name="Lemon S.J."/>
            <person name="Lewis L.R."/>
            <person name="Li B."/>
            <person name="Liu Y."/>
            <person name="Liu Y.-S."/>
            <person name="Lopez J."/>
            <person name="Lozado R.J."/>
            <person name="Lu J."/>
            <person name="Madu R.C."/>
            <person name="Maheshwari M."/>
            <person name="Maheshwari R."/>
            <person name="Malloy K."/>
            <person name="Martinez E."/>
            <person name="Mathew T."/>
            <person name="Mercado I.C."/>
            <person name="Mercado C."/>
            <person name="Meyer B."/>
            <person name="Montgomery K."/>
            <person name="Morgan M.B."/>
            <person name="Munidasa M."/>
            <person name="Nazareth L.V."/>
            <person name="Nelson J."/>
            <person name="Ng B.M."/>
            <person name="Nguyen N.B."/>
            <person name="Nguyen P.Q."/>
            <person name="Nguyen T."/>
            <person name="Obregon M."/>
            <person name="Okwuonu G.O."/>
            <person name="Onwere C.G."/>
            <person name="Orozco G."/>
            <person name="Parra A."/>
            <person name="Patel S."/>
            <person name="Patil S."/>
            <person name="Perez A."/>
            <person name="Perez Y."/>
            <person name="Pham C."/>
            <person name="Primus E.L."/>
            <person name="Pu L.-L."/>
            <person name="Puazo M."/>
            <person name="Qin X."/>
            <person name="Quiroz J.B."/>
            <person name="Reese J."/>
            <person name="Richards S."/>
            <person name="Rives C.M."/>
            <person name="Robberts R."/>
            <person name="Ruiz S.J."/>
            <person name="Ruiz M.J."/>
            <person name="Santibanez J."/>
            <person name="Schneider B.W."/>
            <person name="Sisson I."/>
            <person name="Smith M."/>
            <person name="Sodergren E."/>
            <person name="Song X.-Z."/>
            <person name="Song B.B."/>
            <person name="Summersgill H."/>
            <person name="Thelus R."/>
            <person name="Thornton R.D."/>
            <person name="Trejos Z.Y."/>
            <person name="Usmani K."/>
            <person name="Vattathil S."/>
            <person name="Villasana D."/>
            <person name="Walker D.L."/>
            <person name="Wang S."/>
            <person name="Wang K."/>
            <person name="White C.S."/>
            <person name="Williams A.C."/>
            <person name="Williamson J."/>
            <person name="Wilson K."/>
            <person name="Woghiren I.O."/>
            <person name="Woodworth J.R."/>
            <person name="Worley K.C."/>
            <person name="Wright R.A."/>
            <person name="Wu W."/>
            <person name="Young L."/>
            <person name="Zhang L."/>
            <person name="Zhang J."/>
            <person name="Zhu Y."/>
            <person name="Muzny D.M."/>
            <person name="Weinstock G."/>
            <person name="Gibbs R.A."/>
        </authorList>
    </citation>
    <scope>NUCLEOTIDE SEQUENCE [LARGE SCALE GENOMIC DNA]</scope>
    <source>
        <strain evidence="3">LSR1</strain>
    </source>
</reference>
<evidence type="ECO:0000313" key="2">
    <source>
        <dbReference type="EnsemblMetazoa" id="NP_001280286.1"/>
    </source>
</evidence>
<reference evidence="2" key="3">
    <citation type="submission" date="2022-06" db="UniProtKB">
        <authorList>
            <consortium name="EnsemblMetazoa"/>
        </authorList>
    </citation>
    <scope>IDENTIFICATION</scope>
</reference>
<reference evidence="1" key="1">
    <citation type="submission" date="2009-06" db="EMBL/GenBank/DDBJ databases">
        <title>A full-length cDNA resource of the pea aphid, Acyrthosiphon pisum.</title>
        <authorList>
            <person name="Shigenobu S."/>
            <person name="Nakabachi A."/>
            <person name="Richards S."/>
        </authorList>
    </citation>
    <scope>NUCLEOTIDE SEQUENCE</scope>
    <source>
        <strain evidence="1">LSR1</strain>
        <tissue evidence="1">Whole body</tissue>
    </source>
</reference>
<dbReference type="Gene3D" id="1.20.5.1180">
    <property type="entry name" value="Geminin coiled-coil domain"/>
    <property type="match status" value="1"/>
</dbReference>
<dbReference type="Pfam" id="PF07412">
    <property type="entry name" value="Geminin"/>
    <property type="match status" value="1"/>
</dbReference>
<proteinExistence type="evidence at transcript level"/>
<accession>C4WVU9</accession>
<dbReference type="KEGG" id="api:100162341"/>
<sequence>MLYKQGTKKLLQTLQPSGVDKENLVGTGRFHKHNSDPKILKPQFKTEVDVKSNENKSIVAKVNPSLYKKLIIEDLTSVVGPSEKYWEVTAEHRRKALEEVLEQNRKLLTIVMALEKENASCKKLLEQTTDLVNTLKEVLNEEYHKSIEDYVDDDISSITSNQINSTEDFSGSESE</sequence>